<evidence type="ECO:0000256" key="6">
    <source>
        <dbReference type="SAM" id="Phobius"/>
    </source>
</evidence>
<dbReference type="PROSITE" id="PS50850">
    <property type="entry name" value="MFS"/>
    <property type="match status" value="1"/>
</dbReference>
<keyword evidence="5 6" id="KW-0472">Membrane</keyword>
<keyword evidence="9" id="KW-1185">Reference proteome</keyword>
<dbReference type="InterPro" id="IPR020846">
    <property type="entry name" value="MFS_dom"/>
</dbReference>
<dbReference type="SUPFAM" id="SSF103473">
    <property type="entry name" value="MFS general substrate transporter"/>
    <property type="match status" value="1"/>
</dbReference>
<dbReference type="InterPro" id="IPR011701">
    <property type="entry name" value="MFS"/>
</dbReference>
<proteinExistence type="predicted"/>
<dbReference type="PANTHER" id="PTHR23513:SF6">
    <property type="entry name" value="MAJOR FACILITATOR SUPERFAMILY ASSOCIATED DOMAIN-CONTAINING PROTEIN"/>
    <property type="match status" value="1"/>
</dbReference>
<feature type="transmembrane region" description="Helical" evidence="6">
    <location>
        <begin position="122"/>
        <end position="143"/>
    </location>
</feature>
<comment type="caution">
    <text evidence="8">The sequence shown here is derived from an EMBL/GenBank/DDBJ whole genome shotgun (WGS) entry which is preliminary data.</text>
</comment>
<dbReference type="PANTHER" id="PTHR23513">
    <property type="entry name" value="INTEGRAL MEMBRANE EFFLUX PROTEIN-RELATED"/>
    <property type="match status" value="1"/>
</dbReference>
<evidence type="ECO:0000259" key="7">
    <source>
        <dbReference type="PROSITE" id="PS50850"/>
    </source>
</evidence>
<evidence type="ECO:0000256" key="1">
    <source>
        <dbReference type="ARBA" id="ARBA00004651"/>
    </source>
</evidence>
<accession>A0ABW2PBH0</accession>
<dbReference type="CDD" id="cd06173">
    <property type="entry name" value="MFS_MefA_like"/>
    <property type="match status" value="1"/>
</dbReference>
<dbReference type="RefSeq" id="WP_380829474.1">
    <property type="nucleotide sequence ID" value="NZ_JBHTCG010000019.1"/>
</dbReference>
<evidence type="ECO:0000256" key="5">
    <source>
        <dbReference type="ARBA" id="ARBA00023136"/>
    </source>
</evidence>
<feature type="transmembrane region" description="Helical" evidence="6">
    <location>
        <begin position="240"/>
        <end position="261"/>
    </location>
</feature>
<dbReference type="EMBL" id="JBHTCG010000019">
    <property type="protein sequence ID" value="MFC7385565.1"/>
    <property type="molecule type" value="Genomic_DNA"/>
</dbReference>
<dbReference type="Pfam" id="PF07690">
    <property type="entry name" value="MFS_1"/>
    <property type="match status" value="1"/>
</dbReference>
<name>A0ABW2PBH0_9ACTN</name>
<keyword evidence="4 6" id="KW-1133">Transmembrane helix</keyword>
<feature type="transmembrane region" description="Helical" evidence="6">
    <location>
        <begin position="371"/>
        <end position="390"/>
    </location>
</feature>
<dbReference type="InterPro" id="IPR036259">
    <property type="entry name" value="MFS_trans_sf"/>
</dbReference>
<gene>
    <name evidence="8" type="ORF">ACFQSB_25390</name>
</gene>
<reference evidence="9" key="1">
    <citation type="journal article" date="2019" name="Int. J. Syst. Evol. Microbiol.">
        <title>The Global Catalogue of Microorganisms (GCM) 10K type strain sequencing project: providing services to taxonomists for standard genome sequencing and annotation.</title>
        <authorList>
            <consortium name="The Broad Institute Genomics Platform"/>
            <consortium name="The Broad Institute Genome Sequencing Center for Infectious Disease"/>
            <person name="Wu L."/>
            <person name="Ma J."/>
        </authorList>
    </citation>
    <scope>NUCLEOTIDE SEQUENCE [LARGE SCALE GENOMIC DNA]</scope>
    <source>
        <strain evidence="9">CECT 7649</strain>
    </source>
</reference>
<feature type="transmembrane region" description="Helical" evidence="6">
    <location>
        <begin position="330"/>
        <end position="350"/>
    </location>
</feature>
<comment type="subcellular location">
    <subcellularLocation>
        <location evidence="1">Cell membrane</location>
        <topology evidence="1">Multi-pass membrane protein</topology>
    </subcellularLocation>
</comment>
<feature type="transmembrane region" description="Helical" evidence="6">
    <location>
        <begin position="92"/>
        <end position="116"/>
    </location>
</feature>
<evidence type="ECO:0000256" key="2">
    <source>
        <dbReference type="ARBA" id="ARBA00022475"/>
    </source>
</evidence>
<evidence type="ECO:0000256" key="4">
    <source>
        <dbReference type="ARBA" id="ARBA00022989"/>
    </source>
</evidence>
<feature type="transmembrane region" description="Helical" evidence="6">
    <location>
        <begin position="396"/>
        <end position="415"/>
    </location>
</feature>
<feature type="transmembrane region" description="Helical" evidence="6">
    <location>
        <begin position="304"/>
        <end position="324"/>
    </location>
</feature>
<dbReference type="Gene3D" id="1.20.1250.20">
    <property type="entry name" value="MFS general substrate transporter like domains"/>
    <property type="match status" value="1"/>
</dbReference>
<feature type="transmembrane region" description="Helical" evidence="6">
    <location>
        <begin position="273"/>
        <end position="292"/>
    </location>
</feature>
<protein>
    <submittedName>
        <fullName evidence="8">MFS transporter</fullName>
    </submittedName>
</protein>
<dbReference type="Proteomes" id="UP001596496">
    <property type="component" value="Unassembled WGS sequence"/>
</dbReference>
<evidence type="ECO:0000313" key="9">
    <source>
        <dbReference type="Proteomes" id="UP001596496"/>
    </source>
</evidence>
<keyword evidence="2" id="KW-1003">Cell membrane</keyword>
<sequence>MSDAPVAPDRSRGPRGSGGLWRGRSYVLFVGADAVSQAGAQVSLVALPLVAVLSLHAGPLQVGLLTAAQMAAFLLIGLPAGVWADRLPRRRILVAADLLRAVALASIPVAVVAGGLSLPHLYAVAFVTGVGTVFFDVAHMSFLPSIVDRRHLARGNGTIETIRSTASLAGPGLGGWLVQVVTAPLALLADAVSYALSAVMLSAIPAAGTPPPRADSGRPSLFTEVAEGVRYVAGHPVLRVIALVGALNMLGYGAWTSAQALFVLRELRLGPGLYGAVISASAVGGLLGAVAAPRAVARWGTGRTLYGAAAVALPATLVACLAAPGWRVALFPFGLAVAGLAGTVFSVTQLSYRQAMCPPRLLGRMNASMRFLMWSAMPFGGILGGLVGEWRGVGDTLWAAAGVIALAHVPVLVAFRRITRL</sequence>
<feature type="domain" description="Major facilitator superfamily (MFS) profile" evidence="7">
    <location>
        <begin position="237"/>
        <end position="421"/>
    </location>
</feature>
<evidence type="ECO:0000256" key="3">
    <source>
        <dbReference type="ARBA" id="ARBA00022692"/>
    </source>
</evidence>
<feature type="transmembrane region" description="Helical" evidence="6">
    <location>
        <begin position="60"/>
        <end position="80"/>
    </location>
</feature>
<keyword evidence="3 6" id="KW-0812">Transmembrane</keyword>
<evidence type="ECO:0000313" key="8">
    <source>
        <dbReference type="EMBL" id="MFC7385565.1"/>
    </source>
</evidence>
<organism evidence="8 9">
    <name type="scientific">Sphaerisporangium rhizosphaerae</name>
    <dbReference type="NCBI Taxonomy" id="2269375"/>
    <lineage>
        <taxon>Bacteria</taxon>
        <taxon>Bacillati</taxon>
        <taxon>Actinomycetota</taxon>
        <taxon>Actinomycetes</taxon>
        <taxon>Streptosporangiales</taxon>
        <taxon>Streptosporangiaceae</taxon>
        <taxon>Sphaerisporangium</taxon>
    </lineage>
</organism>